<keyword evidence="2" id="KW-0812">Transmembrane</keyword>
<sequence length="364" mass="38503">MRENLRRPLLFLITVGTGSLIILVDAKVEVIVAGTVLAGFLALVVTGTLDLAELKPSRLRSAFRERGEKKEEFKATDAKKPDPTAEKPSSAGINLPGMLGTFAASIRETIAHARAPEGEKENKIEKLDAMLDQAVDGAAPEPSMTPVPPKAGGGSVDPLASLADLDLDSLEGFDLDGDVSGSGTIFESDRISLLSGEDTDAISEILKAHQSDLDDLELTSGIGLSGGTGEPVLPVAADVPELPGGGGMPDMSALSEELSALDGLDVGEIEIEGEEEEVDEEEPVADEEALDGIEEETKENFDIVSFASGGTVDDDLITALKSDAKKKKFVEDVSLVRELQGERYHAKDLVVELEDILEAMKAQR</sequence>
<dbReference type="EMBL" id="LGGD01000092">
    <property type="protein sequence ID" value="KUK61927.1"/>
    <property type="molecule type" value="Genomic_DNA"/>
</dbReference>
<organism evidence="3 4">
    <name type="scientific">Methanoculleus marisnigri</name>
    <dbReference type="NCBI Taxonomy" id="2198"/>
    <lineage>
        <taxon>Archaea</taxon>
        <taxon>Methanobacteriati</taxon>
        <taxon>Methanobacteriota</taxon>
        <taxon>Stenosarchaea group</taxon>
        <taxon>Methanomicrobia</taxon>
        <taxon>Methanomicrobiales</taxon>
        <taxon>Methanomicrobiaceae</taxon>
        <taxon>Methanoculleus</taxon>
    </lineage>
</organism>
<evidence type="ECO:0000313" key="3">
    <source>
        <dbReference type="EMBL" id="KUK61927.1"/>
    </source>
</evidence>
<gene>
    <name evidence="3" type="ORF">XD82_0890</name>
</gene>
<evidence type="ECO:0000256" key="2">
    <source>
        <dbReference type="SAM" id="Phobius"/>
    </source>
</evidence>
<reference evidence="4" key="1">
    <citation type="journal article" date="2015" name="MBio">
        <title>Genome-Resolved Metagenomic Analysis Reveals Roles for Candidate Phyla and Other Microbial Community Members in Biogeochemical Transformations in Oil Reservoirs.</title>
        <authorList>
            <person name="Hu P."/>
            <person name="Tom L."/>
            <person name="Singh A."/>
            <person name="Thomas B.C."/>
            <person name="Baker B.J."/>
            <person name="Piceno Y.M."/>
            <person name="Andersen G.L."/>
            <person name="Banfield J.F."/>
        </authorList>
    </citation>
    <scope>NUCLEOTIDE SEQUENCE [LARGE SCALE GENOMIC DNA]</scope>
</reference>
<feature type="compositionally biased region" description="Basic and acidic residues" evidence="1">
    <location>
        <begin position="63"/>
        <end position="85"/>
    </location>
</feature>
<keyword evidence="2" id="KW-1133">Transmembrane helix</keyword>
<dbReference type="PATRIC" id="fig|2198.4.peg.1176"/>
<accession>A0A117LQM9</accession>
<feature type="transmembrane region" description="Helical" evidence="2">
    <location>
        <begin position="30"/>
        <end position="52"/>
    </location>
</feature>
<dbReference type="Proteomes" id="UP000054323">
    <property type="component" value="Unassembled WGS sequence"/>
</dbReference>
<evidence type="ECO:0000313" key="4">
    <source>
        <dbReference type="Proteomes" id="UP000054323"/>
    </source>
</evidence>
<name>A0A117LQM9_9EURY</name>
<dbReference type="AlphaFoldDB" id="A0A117LQM9"/>
<keyword evidence="2" id="KW-0472">Membrane</keyword>
<comment type="caution">
    <text evidence="3">The sequence shown here is derived from an EMBL/GenBank/DDBJ whole genome shotgun (WGS) entry which is preliminary data.</text>
</comment>
<feature type="transmembrane region" description="Helical" evidence="2">
    <location>
        <begin position="7"/>
        <end position="24"/>
    </location>
</feature>
<evidence type="ECO:0000256" key="1">
    <source>
        <dbReference type="SAM" id="MobiDB-lite"/>
    </source>
</evidence>
<proteinExistence type="predicted"/>
<protein>
    <submittedName>
        <fullName evidence="3">Uncharacterized protein</fullName>
    </submittedName>
</protein>
<feature type="region of interest" description="Disordered" evidence="1">
    <location>
        <begin position="63"/>
        <end position="95"/>
    </location>
</feature>